<dbReference type="PRINTS" id="PR00455">
    <property type="entry name" value="HTHTETR"/>
</dbReference>
<keyword evidence="7" id="KW-1185">Reference proteome</keyword>
<dbReference type="SUPFAM" id="SSF46689">
    <property type="entry name" value="Homeodomain-like"/>
    <property type="match status" value="1"/>
</dbReference>
<dbReference type="AlphaFoldDB" id="A0A7I9VDH3"/>
<keyword evidence="3" id="KW-0804">Transcription</keyword>
<sequence length="207" mass="22406">MPPETARMSRSDRRAKTVADLVTTARTAFLRDGYAATSLDAIAEAAGYSKGAVYSNFKDKPTLCRAVLVDIHDEKMAEIADLAPGDGEMDPIRFVDGLADWLRRSLGDMEWTMLEFEYAALARNNPDVKESIATLRYEISETIAAQLTRVFGDSLALSDEFGTSHDIADLILSTGIGLSVQRAIDPRVSVEPAIGILTAAAALLHAM</sequence>
<dbReference type="Pfam" id="PF00440">
    <property type="entry name" value="TetR_N"/>
    <property type="match status" value="1"/>
</dbReference>
<evidence type="ECO:0000256" key="1">
    <source>
        <dbReference type="ARBA" id="ARBA00023015"/>
    </source>
</evidence>
<evidence type="ECO:0000259" key="5">
    <source>
        <dbReference type="PROSITE" id="PS50977"/>
    </source>
</evidence>
<dbReference type="InterPro" id="IPR009057">
    <property type="entry name" value="Homeodomain-like_sf"/>
</dbReference>
<evidence type="ECO:0000313" key="6">
    <source>
        <dbReference type="EMBL" id="GEE03405.1"/>
    </source>
</evidence>
<dbReference type="PANTHER" id="PTHR30055:SF234">
    <property type="entry name" value="HTH-TYPE TRANSCRIPTIONAL REGULATOR BETI"/>
    <property type="match status" value="1"/>
</dbReference>
<gene>
    <name evidence="6" type="ORF">nbrc107696_38510</name>
</gene>
<feature type="DNA-binding region" description="H-T-H motif" evidence="4">
    <location>
        <begin position="38"/>
        <end position="57"/>
    </location>
</feature>
<evidence type="ECO:0000256" key="4">
    <source>
        <dbReference type="PROSITE-ProRule" id="PRU00335"/>
    </source>
</evidence>
<dbReference type="InterPro" id="IPR001647">
    <property type="entry name" value="HTH_TetR"/>
</dbReference>
<feature type="domain" description="HTH tetR-type" evidence="5">
    <location>
        <begin position="15"/>
        <end position="75"/>
    </location>
</feature>
<evidence type="ECO:0000256" key="3">
    <source>
        <dbReference type="ARBA" id="ARBA00023163"/>
    </source>
</evidence>
<dbReference type="RefSeq" id="WP_161896923.1">
    <property type="nucleotide sequence ID" value="NZ_BJOV01000005.1"/>
</dbReference>
<dbReference type="GO" id="GO:0003700">
    <property type="term" value="F:DNA-binding transcription factor activity"/>
    <property type="evidence" value="ECO:0007669"/>
    <property type="project" value="TreeGrafter"/>
</dbReference>
<organism evidence="6 7">
    <name type="scientific">Gordonia spumicola</name>
    <dbReference type="NCBI Taxonomy" id="589161"/>
    <lineage>
        <taxon>Bacteria</taxon>
        <taxon>Bacillati</taxon>
        <taxon>Actinomycetota</taxon>
        <taxon>Actinomycetes</taxon>
        <taxon>Mycobacteriales</taxon>
        <taxon>Gordoniaceae</taxon>
        <taxon>Gordonia</taxon>
    </lineage>
</organism>
<dbReference type="Proteomes" id="UP000444960">
    <property type="component" value="Unassembled WGS sequence"/>
</dbReference>
<proteinExistence type="predicted"/>
<dbReference type="EMBL" id="BJOV01000005">
    <property type="protein sequence ID" value="GEE03405.1"/>
    <property type="molecule type" value="Genomic_DNA"/>
</dbReference>
<comment type="caution">
    <text evidence="6">The sequence shown here is derived from an EMBL/GenBank/DDBJ whole genome shotgun (WGS) entry which is preliminary data.</text>
</comment>
<evidence type="ECO:0000256" key="2">
    <source>
        <dbReference type="ARBA" id="ARBA00023125"/>
    </source>
</evidence>
<protein>
    <submittedName>
        <fullName evidence="6">TetR family transcriptional regulator</fullName>
    </submittedName>
</protein>
<keyword evidence="1" id="KW-0805">Transcription regulation</keyword>
<name>A0A7I9VDH3_9ACTN</name>
<dbReference type="Gene3D" id="1.10.357.10">
    <property type="entry name" value="Tetracycline Repressor, domain 2"/>
    <property type="match status" value="1"/>
</dbReference>
<accession>A0A7I9VDH3</accession>
<dbReference type="PROSITE" id="PS50977">
    <property type="entry name" value="HTH_TETR_2"/>
    <property type="match status" value="1"/>
</dbReference>
<keyword evidence="2 4" id="KW-0238">DNA-binding</keyword>
<dbReference type="OrthoDB" id="7252896at2"/>
<evidence type="ECO:0000313" key="7">
    <source>
        <dbReference type="Proteomes" id="UP000444960"/>
    </source>
</evidence>
<dbReference type="GO" id="GO:0000976">
    <property type="term" value="F:transcription cis-regulatory region binding"/>
    <property type="evidence" value="ECO:0007669"/>
    <property type="project" value="TreeGrafter"/>
</dbReference>
<dbReference type="InterPro" id="IPR050109">
    <property type="entry name" value="HTH-type_TetR-like_transc_reg"/>
</dbReference>
<reference evidence="7" key="1">
    <citation type="submission" date="2019-06" db="EMBL/GenBank/DDBJ databases">
        <title>Gordonia isolated from sludge of a wastewater treatment plant.</title>
        <authorList>
            <person name="Tamura T."/>
            <person name="Aoyama K."/>
            <person name="Kang Y."/>
            <person name="Saito S."/>
            <person name="Akiyama N."/>
            <person name="Yazawa K."/>
            <person name="Gonoi T."/>
            <person name="Mikami Y."/>
        </authorList>
    </citation>
    <scope>NUCLEOTIDE SEQUENCE [LARGE SCALE GENOMIC DNA]</scope>
    <source>
        <strain evidence="7">NBRC 107696</strain>
    </source>
</reference>
<dbReference type="PANTHER" id="PTHR30055">
    <property type="entry name" value="HTH-TYPE TRANSCRIPTIONAL REGULATOR RUTR"/>
    <property type="match status" value="1"/>
</dbReference>